<dbReference type="SUPFAM" id="SSF52402">
    <property type="entry name" value="Adenine nucleotide alpha hydrolases-like"/>
    <property type="match status" value="2"/>
</dbReference>
<protein>
    <recommendedName>
        <fullName evidence="2">asparagine synthase (glutamine-hydrolyzing)</fullName>
        <ecNumber evidence="2">6.3.5.4</ecNumber>
    </recommendedName>
</protein>
<evidence type="ECO:0000256" key="1">
    <source>
        <dbReference type="ARBA" id="ARBA00005187"/>
    </source>
</evidence>
<evidence type="ECO:0000313" key="6">
    <source>
        <dbReference type="Proteomes" id="UP000011782"/>
    </source>
</evidence>
<dbReference type="Gene3D" id="3.40.50.620">
    <property type="entry name" value="HUPs"/>
    <property type="match status" value="2"/>
</dbReference>
<dbReference type="InterPro" id="IPR051786">
    <property type="entry name" value="ASN_synthetase/amidase"/>
</dbReference>
<gene>
    <name evidence="5" type="ORF">H740_02362</name>
</gene>
<comment type="catalytic activity">
    <reaction evidence="3">
        <text>L-aspartate + L-glutamine + ATP + H2O = L-asparagine + L-glutamate + AMP + diphosphate + H(+)</text>
        <dbReference type="Rhea" id="RHEA:12228"/>
        <dbReference type="ChEBI" id="CHEBI:15377"/>
        <dbReference type="ChEBI" id="CHEBI:15378"/>
        <dbReference type="ChEBI" id="CHEBI:29985"/>
        <dbReference type="ChEBI" id="CHEBI:29991"/>
        <dbReference type="ChEBI" id="CHEBI:30616"/>
        <dbReference type="ChEBI" id="CHEBI:33019"/>
        <dbReference type="ChEBI" id="CHEBI:58048"/>
        <dbReference type="ChEBI" id="CHEBI:58359"/>
        <dbReference type="ChEBI" id="CHEBI:456215"/>
        <dbReference type="EC" id="6.3.5.4"/>
    </reaction>
</comment>
<dbReference type="InterPro" id="IPR014729">
    <property type="entry name" value="Rossmann-like_a/b/a_fold"/>
</dbReference>
<evidence type="ECO:0000259" key="4">
    <source>
        <dbReference type="Pfam" id="PF00733"/>
    </source>
</evidence>
<organism evidence="5 6">
    <name type="scientific">Campylobacter showae CC57C</name>
    <dbReference type="NCBI Taxonomy" id="1073353"/>
    <lineage>
        <taxon>Bacteria</taxon>
        <taxon>Pseudomonadati</taxon>
        <taxon>Campylobacterota</taxon>
        <taxon>Epsilonproteobacteria</taxon>
        <taxon>Campylobacterales</taxon>
        <taxon>Campylobacteraceae</taxon>
        <taxon>Campylobacter</taxon>
    </lineage>
</organism>
<accession>M3IM63</accession>
<evidence type="ECO:0000256" key="3">
    <source>
        <dbReference type="ARBA" id="ARBA00048741"/>
    </source>
</evidence>
<dbReference type="InterPro" id="IPR020022">
    <property type="entry name" value="N-acetyl_sugar_amidoTrfase"/>
</dbReference>
<dbReference type="PATRIC" id="fig|1073353.3.peg.503"/>
<name>M3IM63_9BACT</name>
<evidence type="ECO:0000256" key="2">
    <source>
        <dbReference type="ARBA" id="ARBA00012737"/>
    </source>
</evidence>
<sequence length="626" mass="73615">MIAEKLEFIPKIIWKFLNKIVGCIPEPADGNHLPRRIKAFFGSLEKDYADMYDSWSGYISDEDLQELFIDQKNYKKIVSELWLAQGRGDGIIKSSIVDLRTYLPNDMLYYGDIMSMANAFEVRFPLIDHKIIEFMTSIKSEYRIKNGETKYLIKKLLKNKIPDRILNKKKLGLNPPMGIWLKNDLKGLIGEYLSRESVEKRGLFHYKNVKKIIDDFQSNKKDTSLNIWSLIVLEEWFRQYIDKKENKSMNKNYQICTNCVMDTTDSKIEFDENGVCDHCRTFYRDIKPNWHTDETGFREISRIAKDIKDKASGKKYDCLIGMSGGIDSSYLLYLAKEKLGLNPLVFHIDGGWNTEESTHNVKVIVEKLGLELHTETIDWDEMRDVQLAFFKSGVPHIDTPQDHAFFATMYKFALKYDIKYILTGGNYSTECIRNPIEWMYYQSDSIQLKDIHSKFGTRPLKNYPTTNILWHKIYLPYVKKIKLIRPLDYFPYNKKEATKFLVDYFGYKEYPQKHFESVFTRFYEGYWLPKKFGYDTRKVQFSSLILTGQMSRDEALEKLKDTVYDDEMAKKDMQLIADKLEITTDELLGYFNAPNKSYKDYKNQMAVYDIGARVLRFFGIEKGGKR</sequence>
<proteinExistence type="predicted"/>
<dbReference type="CDD" id="cd01996">
    <property type="entry name" value="AANH_WbpG-like"/>
    <property type="match status" value="1"/>
</dbReference>
<dbReference type="PANTHER" id="PTHR43284:SF1">
    <property type="entry name" value="ASPARAGINE SYNTHETASE"/>
    <property type="match status" value="1"/>
</dbReference>
<dbReference type="NCBIfam" id="TIGR03573">
    <property type="entry name" value="WbuX"/>
    <property type="match status" value="1"/>
</dbReference>
<comment type="caution">
    <text evidence="5">The sequence shown here is derived from an EMBL/GenBank/DDBJ whole genome shotgun (WGS) entry which is preliminary data.</text>
</comment>
<dbReference type="STRING" id="1073353.H740_02362"/>
<dbReference type="GO" id="GO:0006529">
    <property type="term" value="P:asparagine biosynthetic process"/>
    <property type="evidence" value="ECO:0007669"/>
    <property type="project" value="InterPro"/>
</dbReference>
<dbReference type="GO" id="GO:0004066">
    <property type="term" value="F:asparagine synthase (glutamine-hydrolyzing) activity"/>
    <property type="evidence" value="ECO:0007669"/>
    <property type="project" value="UniProtKB-EC"/>
</dbReference>
<dbReference type="EC" id="6.3.5.4" evidence="2"/>
<evidence type="ECO:0000313" key="5">
    <source>
        <dbReference type="EMBL" id="EMG31241.1"/>
    </source>
</evidence>
<dbReference type="PANTHER" id="PTHR43284">
    <property type="entry name" value="ASPARAGINE SYNTHETASE (GLUTAMINE-HYDROLYZING)"/>
    <property type="match status" value="1"/>
</dbReference>
<feature type="domain" description="Asparagine synthetase" evidence="4">
    <location>
        <begin position="84"/>
        <end position="238"/>
    </location>
</feature>
<dbReference type="InterPro" id="IPR001962">
    <property type="entry name" value="Asn_synthase"/>
</dbReference>
<dbReference type="GO" id="GO:0005829">
    <property type="term" value="C:cytosol"/>
    <property type="evidence" value="ECO:0007669"/>
    <property type="project" value="TreeGrafter"/>
</dbReference>
<dbReference type="RefSeq" id="WP_002950879.1">
    <property type="nucleotide sequence ID" value="NZ_AOTD01000055.1"/>
</dbReference>
<dbReference type="EMBL" id="AOTD01000055">
    <property type="protein sequence ID" value="EMG31241.1"/>
    <property type="molecule type" value="Genomic_DNA"/>
</dbReference>
<dbReference type="Pfam" id="PF00733">
    <property type="entry name" value="Asn_synthase"/>
    <property type="match status" value="1"/>
</dbReference>
<dbReference type="Proteomes" id="UP000011782">
    <property type="component" value="Unassembled WGS sequence"/>
</dbReference>
<comment type="pathway">
    <text evidence="1">Amino-acid biosynthesis; L-asparagine biosynthesis; L-asparagine from L-aspartate (L-Gln route): step 1/1.</text>
</comment>
<reference evidence="5 6" key="1">
    <citation type="submission" date="2013-02" db="EMBL/GenBank/DDBJ databases">
        <title>Co-occurrence of anaerobic bacteria in colorectal carcinomas.</title>
        <authorList>
            <person name="Holt R.A."/>
            <person name="Warren R.L."/>
            <person name="Allen-Vercoe E."/>
            <person name="Pleasance S."/>
            <person name="Freeman D.J."/>
            <person name="Watson P."/>
            <person name="Moore R."/>
            <person name="Cochrane K."/>
        </authorList>
    </citation>
    <scope>NUCLEOTIDE SEQUENCE [LARGE SCALE GENOMIC DNA]</scope>
    <source>
        <strain evidence="5 6">CC57C</strain>
    </source>
</reference>
<dbReference type="AlphaFoldDB" id="M3IM63"/>